<accession>A0A1G9ASV9</accession>
<dbReference type="STRING" id="1128970.SAMN04487935_3013"/>
<feature type="chain" id="PRO_5011775939" description="Lipoprotein" evidence="1">
    <location>
        <begin position="24"/>
        <end position="175"/>
    </location>
</feature>
<dbReference type="AlphaFoldDB" id="A0A1G9ASV9"/>
<dbReference type="EMBL" id="FNEZ01000005">
    <property type="protein sequence ID" value="SDK29675.1"/>
    <property type="molecule type" value="Genomic_DNA"/>
</dbReference>
<dbReference type="Proteomes" id="UP000199580">
    <property type="component" value="Unassembled WGS sequence"/>
</dbReference>
<organism evidence="2 3">
    <name type="scientific">Flavobacterium noncentrifugens</name>
    <dbReference type="NCBI Taxonomy" id="1128970"/>
    <lineage>
        <taxon>Bacteria</taxon>
        <taxon>Pseudomonadati</taxon>
        <taxon>Bacteroidota</taxon>
        <taxon>Flavobacteriia</taxon>
        <taxon>Flavobacteriales</taxon>
        <taxon>Flavobacteriaceae</taxon>
        <taxon>Flavobacterium</taxon>
    </lineage>
</organism>
<evidence type="ECO:0000256" key="1">
    <source>
        <dbReference type="SAM" id="SignalP"/>
    </source>
</evidence>
<evidence type="ECO:0000313" key="2">
    <source>
        <dbReference type="EMBL" id="SDK29675.1"/>
    </source>
</evidence>
<evidence type="ECO:0000313" key="3">
    <source>
        <dbReference type="Proteomes" id="UP000199580"/>
    </source>
</evidence>
<dbReference type="InterPro" id="IPR046219">
    <property type="entry name" value="DUF6252"/>
</dbReference>
<feature type="signal peptide" evidence="1">
    <location>
        <begin position="1"/>
        <end position="23"/>
    </location>
</feature>
<name>A0A1G9ASV9_9FLAO</name>
<protein>
    <recommendedName>
        <fullName evidence="4">Lipoprotein</fullName>
    </recommendedName>
</protein>
<keyword evidence="3" id="KW-1185">Reference proteome</keyword>
<evidence type="ECO:0008006" key="4">
    <source>
        <dbReference type="Google" id="ProtNLM"/>
    </source>
</evidence>
<sequence length="175" mass="19060">MFPKSKNPMKKIVSLLIVMVVLASCGESIEFNNESVIQGVKDNAAWKATTATATISPTTLTIVGVNDKQTLTLSVPLPSRIVDPLKENTFITYILGTSVNKKATFTIQNADGIVVYETGISEEDGQVVISEFNSSTVSGSFRFNAYNTDEDAEEDDLVNFQEGVIYKVPLTKVLQ</sequence>
<dbReference type="Pfam" id="PF19765">
    <property type="entry name" value="DUF6252"/>
    <property type="match status" value="1"/>
</dbReference>
<proteinExistence type="predicted"/>
<reference evidence="2 3" key="1">
    <citation type="submission" date="2016-10" db="EMBL/GenBank/DDBJ databases">
        <authorList>
            <person name="de Groot N.N."/>
        </authorList>
    </citation>
    <scope>NUCLEOTIDE SEQUENCE [LARGE SCALE GENOMIC DNA]</scope>
    <source>
        <strain evidence="2 3">CGMCC 1.10076</strain>
    </source>
</reference>
<gene>
    <name evidence="2" type="ORF">SAMN04487935_3013</name>
</gene>
<keyword evidence="1" id="KW-0732">Signal</keyword>
<dbReference type="PROSITE" id="PS51257">
    <property type="entry name" value="PROKAR_LIPOPROTEIN"/>
    <property type="match status" value="1"/>
</dbReference>